<feature type="transmembrane region" description="Helical" evidence="1">
    <location>
        <begin position="139"/>
        <end position="156"/>
    </location>
</feature>
<name>A0A7J7NKK7_9MAGN</name>
<comment type="caution">
    <text evidence="2">The sequence shown here is derived from an EMBL/GenBank/DDBJ whole genome shotgun (WGS) entry which is preliminary data.</text>
</comment>
<evidence type="ECO:0000313" key="3">
    <source>
        <dbReference type="Proteomes" id="UP000541444"/>
    </source>
</evidence>
<protein>
    <submittedName>
        <fullName evidence="2">Uncharacterized protein</fullName>
    </submittedName>
</protein>
<reference evidence="2 3" key="1">
    <citation type="journal article" date="2020" name="IScience">
        <title>Genome Sequencing of the Endangered Kingdonia uniflora (Circaeasteraceae, Ranunculales) Reveals Potential Mechanisms of Evolutionary Specialization.</title>
        <authorList>
            <person name="Sun Y."/>
            <person name="Deng T."/>
            <person name="Zhang A."/>
            <person name="Moore M.J."/>
            <person name="Landis J.B."/>
            <person name="Lin N."/>
            <person name="Zhang H."/>
            <person name="Zhang X."/>
            <person name="Huang J."/>
            <person name="Zhang X."/>
            <person name="Sun H."/>
            <person name="Wang H."/>
        </authorList>
    </citation>
    <scope>NUCLEOTIDE SEQUENCE [LARGE SCALE GENOMIC DNA]</scope>
    <source>
        <strain evidence="2">TB1705</strain>
        <tissue evidence="2">Leaf</tissue>
    </source>
</reference>
<keyword evidence="1" id="KW-0472">Membrane</keyword>
<keyword evidence="1" id="KW-0812">Transmembrane</keyword>
<dbReference type="EMBL" id="JACGCM010000723">
    <property type="protein sequence ID" value="KAF6167666.1"/>
    <property type="molecule type" value="Genomic_DNA"/>
</dbReference>
<dbReference type="AlphaFoldDB" id="A0A7J7NKK7"/>
<dbReference type="InterPro" id="IPR056894">
    <property type="entry name" value="AtTam38"/>
</dbReference>
<keyword evidence="3" id="KW-1185">Reference proteome</keyword>
<gene>
    <name evidence="2" type="ORF">GIB67_031249</name>
</gene>
<organism evidence="2 3">
    <name type="scientific">Kingdonia uniflora</name>
    <dbReference type="NCBI Taxonomy" id="39325"/>
    <lineage>
        <taxon>Eukaryota</taxon>
        <taxon>Viridiplantae</taxon>
        <taxon>Streptophyta</taxon>
        <taxon>Embryophyta</taxon>
        <taxon>Tracheophyta</taxon>
        <taxon>Spermatophyta</taxon>
        <taxon>Magnoliopsida</taxon>
        <taxon>Ranunculales</taxon>
        <taxon>Circaeasteraceae</taxon>
        <taxon>Kingdonia</taxon>
    </lineage>
</organism>
<dbReference type="Pfam" id="PF25114">
    <property type="entry name" value="AtTam38"/>
    <property type="match status" value="1"/>
</dbReference>
<proteinExistence type="predicted"/>
<evidence type="ECO:0000256" key="1">
    <source>
        <dbReference type="SAM" id="Phobius"/>
    </source>
</evidence>
<accession>A0A7J7NKK7</accession>
<feature type="transmembrane region" description="Helical" evidence="1">
    <location>
        <begin position="312"/>
        <end position="332"/>
    </location>
</feature>
<feature type="transmembrane region" description="Helical" evidence="1">
    <location>
        <begin position="176"/>
        <end position="203"/>
    </location>
</feature>
<keyword evidence="1" id="KW-1133">Transmembrane helix</keyword>
<evidence type="ECO:0000313" key="2">
    <source>
        <dbReference type="EMBL" id="KAF6167666.1"/>
    </source>
</evidence>
<feature type="transmembrane region" description="Helical" evidence="1">
    <location>
        <begin position="237"/>
        <end position="252"/>
    </location>
</feature>
<sequence>MTKVEGTKVFLYQTNDSANELEGRDVEQKVTSIYLTLEAVQGSARAMSLATLKLFMKEVNLRLKKGCKLTRSIIPLHIWHYAGIAKLASAIGNPIYFYNATEEFREKRYATLPFMIYAWRTVLWELSNWKNALLGISHFLGYLGKFVLAVVFHYIGDPVTSLIRCIETVLYTIRSIYSGIVASTPVPELSMIIMLTSVVLAIAETAVPNSVNSQPYLLTMAGVVGFIAVRGSIPEPFFWMILAGLFCYSRFVQKKNGVSSALPVAAVLSAVGALWVRLLVMSSYLALSICHHSKKLSEENTEVEIADVRRRVPLPLFGAGLAIGVHVAAKWLRFRHLTWMIA</sequence>
<dbReference type="OrthoDB" id="1930779at2759"/>
<feature type="transmembrane region" description="Helical" evidence="1">
    <location>
        <begin position="264"/>
        <end position="287"/>
    </location>
</feature>
<dbReference type="Proteomes" id="UP000541444">
    <property type="component" value="Unassembled WGS sequence"/>
</dbReference>